<dbReference type="Pfam" id="PF13657">
    <property type="entry name" value="Couple_hipA"/>
    <property type="match status" value="1"/>
</dbReference>
<evidence type="ECO:0000256" key="1">
    <source>
        <dbReference type="ARBA" id="ARBA00010164"/>
    </source>
</evidence>
<dbReference type="NCBIfam" id="TIGR03071">
    <property type="entry name" value="couple_hipA"/>
    <property type="match status" value="1"/>
</dbReference>
<comment type="caution">
    <text evidence="6">The sequence shown here is derived from an EMBL/GenBank/DDBJ whole genome shotgun (WGS) entry which is preliminary data.</text>
</comment>
<dbReference type="Proteomes" id="UP000433788">
    <property type="component" value="Unassembled WGS sequence"/>
</dbReference>
<dbReference type="EMBL" id="WJPP01000005">
    <property type="protein sequence ID" value="MRH79099.1"/>
    <property type="molecule type" value="Genomic_DNA"/>
</dbReference>
<proteinExistence type="inferred from homology"/>
<evidence type="ECO:0000259" key="5">
    <source>
        <dbReference type="Pfam" id="PF13657"/>
    </source>
</evidence>
<dbReference type="PANTHER" id="PTHR37419">
    <property type="entry name" value="SERINE/THREONINE-PROTEIN KINASE TOXIN HIPA"/>
    <property type="match status" value="1"/>
</dbReference>
<dbReference type="GO" id="GO:0005829">
    <property type="term" value="C:cytosol"/>
    <property type="evidence" value="ECO:0007669"/>
    <property type="project" value="TreeGrafter"/>
</dbReference>
<accession>A0A6N7QUL0</accession>
<dbReference type="Gene3D" id="1.10.1070.20">
    <property type="match status" value="1"/>
</dbReference>
<dbReference type="Pfam" id="PF07804">
    <property type="entry name" value="HipA_C"/>
    <property type="match status" value="1"/>
</dbReference>
<evidence type="ECO:0000313" key="6">
    <source>
        <dbReference type="EMBL" id="MRH79099.1"/>
    </source>
</evidence>
<keyword evidence="7" id="KW-1185">Reference proteome</keyword>
<dbReference type="GO" id="GO:0004674">
    <property type="term" value="F:protein serine/threonine kinase activity"/>
    <property type="evidence" value="ECO:0007669"/>
    <property type="project" value="TreeGrafter"/>
</dbReference>
<feature type="domain" description="HipA N-terminal subdomain 1" evidence="5">
    <location>
        <begin position="5"/>
        <end position="100"/>
    </location>
</feature>
<name>A0A6N7QUL0_9GAMM</name>
<keyword evidence="3" id="KW-0418">Kinase</keyword>
<evidence type="ECO:0000256" key="2">
    <source>
        <dbReference type="ARBA" id="ARBA00022679"/>
    </source>
</evidence>
<keyword evidence="2" id="KW-0808">Transferase</keyword>
<organism evidence="6 7">
    <name type="scientific">Spiribacter salilacus</name>
    <dbReference type="NCBI Taxonomy" id="2664894"/>
    <lineage>
        <taxon>Bacteria</taxon>
        <taxon>Pseudomonadati</taxon>
        <taxon>Pseudomonadota</taxon>
        <taxon>Gammaproteobacteria</taxon>
        <taxon>Chromatiales</taxon>
        <taxon>Ectothiorhodospiraceae</taxon>
        <taxon>Spiribacter</taxon>
    </lineage>
</organism>
<reference evidence="6 7" key="1">
    <citation type="submission" date="2019-11" db="EMBL/GenBank/DDBJ databases">
        <authorList>
            <person name="Zhang X.Y."/>
        </authorList>
    </citation>
    <scope>NUCLEOTIDE SEQUENCE [LARGE SCALE GENOMIC DNA]</scope>
    <source>
        <strain evidence="6 7">C176</strain>
    </source>
</reference>
<dbReference type="RefSeq" id="WP_153720138.1">
    <property type="nucleotide sequence ID" value="NZ_WJPP01000005.1"/>
</dbReference>
<sequence length="391" mass="44006">MSEALDVFVRGQLAGQLIKEHSDYMFSYAAGVSTDDFVSLTMPVRRKAYVLPNLPPVFEMHLPEGFLLALIKKHFAKLTATDDFGLLRLLAPSIRGRVHYQRTPSAHTTTAAPSPVGLDELLHPHQGLFDELVERFALRSALSGVQPKVLAQLEDKVTLTLDDYIVKAWGPDYPELALNEYFCMRAAQHAGIPVPEFYLSEDNQLLILKRFDLTATGVPLGFEDMCVLQAKQRDDKYTGSCEQVAKTIKRFCSPQYKQPSLQQFFKLTVLNHRLQNGDAHLKNFGLIYEDANSVRLAPAYDIVNTTAYIKNDVAALTLLGSKKWWSKEYLLRFGVQTCDLTISQANDLYSDCDQALATIQQEINQRLTQPLNSNQRSLLEHMATTLHGVSR</sequence>
<protein>
    <submittedName>
        <fullName evidence="6">Type II toxin-antitoxin system HipA family toxin</fullName>
    </submittedName>
</protein>
<dbReference type="AlphaFoldDB" id="A0A6N7QUL0"/>
<dbReference type="PANTHER" id="PTHR37419:SF1">
    <property type="entry name" value="SERINE_THREONINE-PROTEIN KINASE TOXIN HIPA"/>
    <property type="match status" value="1"/>
</dbReference>
<evidence type="ECO:0000259" key="4">
    <source>
        <dbReference type="Pfam" id="PF07804"/>
    </source>
</evidence>
<dbReference type="InterPro" id="IPR052028">
    <property type="entry name" value="HipA_Ser/Thr_kinase"/>
</dbReference>
<dbReference type="InterPro" id="IPR017508">
    <property type="entry name" value="HipA_N1"/>
</dbReference>
<evidence type="ECO:0000313" key="7">
    <source>
        <dbReference type="Proteomes" id="UP000433788"/>
    </source>
</evidence>
<feature type="domain" description="HipA-like C-terminal" evidence="4">
    <location>
        <begin position="141"/>
        <end position="352"/>
    </location>
</feature>
<evidence type="ECO:0000256" key="3">
    <source>
        <dbReference type="ARBA" id="ARBA00022777"/>
    </source>
</evidence>
<gene>
    <name evidence="6" type="ORF">GH984_10350</name>
</gene>
<comment type="similarity">
    <text evidence="1">Belongs to the HipA Ser/Thr kinase family.</text>
</comment>
<dbReference type="InterPro" id="IPR012893">
    <property type="entry name" value="HipA-like_C"/>
</dbReference>